<keyword evidence="12" id="KW-1185">Reference proteome</keyword>
<evidence type="ECO:0000259" key="10">
    <source>
        <dbReference type="PROSITE" id="PS50106"/>
    </source>
</evidence>
<feature type="domain" description="PDZ" evidence="10">
    <location>
        <begin position="316"/>
        <end position="392"/>
    </location>
</feature>
<dbReference type="SUPFAM" id="SSF50494">
    <property type="entry name" value="Trypsin-like serine proteases"/>
    <property type="match status" value="1"/>
</dbReference>
<dbReference type="InterPro" id="IPR009003">
    <property type="entry name" value="Peptidase_S1_PA"/>
</dbReference>
<feature type="binding site" evidence="8">
    <location>
        <begin position="255"/>
        <end position="257"/>
    </location>
    <ligand>
        <name>substrate</name>
    </ligand>
</feature>
<feature type="active site" description="Charge relay system" evidence="7">
    <location>
        <position position="159"/>
    </location>
</feature>
<dbReference type="STRING" id="1391627.SAMN05216464_109140"/>
<evidence type="ECO:0000256" key="2">
    <source>
        <dbReference type="ARBA" id="ARBA00022670"/>
    </source>
</evidence>
<protein>
    <submittedName>
        <fullName evidence="11">Do/DeqQ family serine protease</fullName>
    </submittedName>
</protein>
<feature type="region of interest" description="Disordered" evidence="9">
    <location>
        <begin position="216"/>
        <end position="235"/>
    </location>
</feature>
<evidence type="ECO:0000256" key="1">
    <source>
        <dbReference type="ARBA" id="ARBA00010541"/>
    </source>
</evidence>
<keyword evidence="6" id="KW-0720">Serine protease</keyword>
<keyword evidence="2 11" id="KW-0645">Protease</keyword>
<evidence type="ECO:0000256" key="6">
    <source>
        <dbReference type="ARBA" id="ARBA00022825"/>
    </source>
</evidence>
<evidence type="ECO:0000313" key="12">
    <source>
        <dbReference type="Proteomes" id="UP000199072"/>
    </source>
</evidence>
<gene>
    <name evidence="11" type="ORF">SAMN05216464_109140</name>
</gene>
<dbReference type="GO" id="GO:0006508">
    <property type="term" value="P:proteolysis"/>
    <property type="evidence" value="ECO:0007669"/>
    <property type="project" value="UniProtKB-KW"/>
</dbReference>
<keyword evidence="3" id="KW-0732">Signal</keyword>
<dbReference type="EMBL" id="FNAI01000009">
    <property type="protein sequence ID" value="SDE77440.1"/>
    <property type="molecule type" value="Genomic_DNA"/>
</dbReference>
<keyword evidence="4" id="KW-0677">Repeat</keyword>
<dbReference type="Gene3D" id="2.40.10.10">
    <property type="entry name" value="Trypsin-like serine proteases"/>
    <property type="match status" value="2"/>
</dbReference>
<dbReference type="InterPro" id="IPR001940">
    <property type="entry name" value="Peptidase_S1C"/>
</dbReference>
<evidence type="ECO:0000313" key="11">
    <source>
        <dbReference type="EMBL" id="SDE77440.1"/>
    </source>
</evidence>
<dbReference type="PANTHER" id="PTHR22939">
    <property type="entry name" value="SERINE PROTEASE FAMILY S1C HTRA-RELATED"/>
    <property type="match status" value="1"/>
</dbReference>
<dbReference type="GO" id="GO:0004252">
    <property type="term" value="F:serine-type endopeptidase activity"/>
    <property type="evidence" value="ECO:0007669"/>
    <property type="project" value="InterPro"/>
</dbReference>
<dbReference type="SUPFAM" id="SSF50156">
    <property type="entry name" value="PDZ domain-like"/>
    <property type="match status" value="2"/>
</dbReference>
<dbReference type="InterPro" id="IPR043504">
    <property type="entry name" value="Peptidase_S1_PA_chymotrypsin"/>
</dbReference>
<dbReference type="Pfam" id="PF13365">
    <property type="entry name" value="Trypsin_2"/>
    <property type="match status" value="1"/>
</dbReference>
<feature type="binding site" evidence="8">
    <location>
        <position position="159"/>
    </location>
    <ligand>
        <name>substrate</name>
    </ligand>
</feature>
<feature type="active site" description="Charge relay system" evidence="7">
    <location>
        <position position="129"/>
    </location>
</feature>
<evidence type="ECO:0000256" key="5">
    <source>
        <dbReference type="ARBA" id="ARBA00022801"/>
    </source>
</evidence>
<sequence>MKKIGLTLLTAFVGGAMALGAYKVIESKYSDNMSFEDKQKVYFTSNKSTPIVSSTGSLDFTEAAAAVTPAVVYIRTTYSNESQGNSKQDRFEQMFGDMFGQSPGARAPQMASGSGVIISNDGYIVTNNHVVEKADKITVATNDHRQFEAKVIGTDPNTDLALIKINATDLPIVKLGNSDEVRVGEWVLAVGNPFNLTSTVTAGIVSAKGRNINIIGNDDNGDDSNPFGRTSNQNRRKANKAIESFIQTDAAINPGNSGGALVNTKGELVGINAAIASHTGSYEGYGFAIPVNLAKKVLNDIKKYGNVKRGFVGVSFVELNPDAAQKLGISNTVGLYVDSLVEGGGAAAAGLKKGDIINKVEGTTVYESSDLQERVGRLQPGDKINLTVLRDGKEKNFAVTLKADATPATNRTAAVSKSAEELFNKLGASFQPLTPAQKSKFHVNSGVFVTQVREGRMFDSLEIPVGSIITSINKLPINSVTDIDKVITNLRNGNLVVSGYYPDGTNFNNRFQIQ</sequence>
<reference evidence="11 12" key="1">
    <citation type="submission" date="2016-10" db="EMBL/GenBank/DDBJ databases">
        <authorList>
            <person name="de Groot N.N."/>
        </authorList>
    </citation>
    <scope>NUCLEOTIDE SEQUENCE [LARGE SCALE GENOMIC DNA]</scope>
    <source>
        <strain evidence="11 12">47C3B</strain>
    </source>
</reference>
<dbReference type="InterPro" id="IPR011782">
    <property type="entry name" value="Pept_S1C_Do"/>
</dbReference>
<dbReference type="InterPro" id="IPR036034">
    <property type="entry name" value="PDZ_sf"/>
</dbReference>
<organism evidence="11 12">
    <name type="scientific">Mucilaginibacter pineti</name>
    <dbReference type="NCBI Taxonomy" id="1391627"/>
    <lineage>
        <taxon>Bacteria</taxon>
        <taxon>Pseudomonadati</taxon>
        <taxon>Bacteroidota</taxon>
        <taxon>Sphingobacteriia</taxon>
        <taxon>Sphingobacteriales</taxon>
        <taxon>Sphingobacteriaceae</taxon>
        <taxon>Mucilaginibacter</taxon>
    </lineage>
</organism>
<accession>A0A1G7FNG3</accession>
<dbReference type="Proteomes" id="UP000199072">
    <property type="component" value="Unassembled WGS sequence"/>
</dbReference>
<keyword evidence="5" id="KW-0378">Hydrolase</keyword>
<dbReference type="AlphaFoldDB" id="A0A1G7FNG3"/>
<comment type="similarity">
    <text evidence="1">Belongs to the peptidase S1C family.</text>
</comment>
<evidence type="ECO:0000256" key="9">
    <source>
        <dbReference type="SAM" id="MobiDB-lite"/>
    </source>
</evidence>
<dbReference type="Pfam" id="PF13180">
    <property type="entry name" value="PDZ_2"/>
    <property type="match status" value="1"/>
</dbReference>
<dbReference type="PRINTS" id="PR00834">
    <property type="entry name" value="PROTEASES2C"/>
</dbReference>
<dbReference type="NCBIfam" id="TIGR02037">
    <property type="entry name" value="degP_htrA_DO"/>
    <property type="match status" value="1"/>
</dbReference>
<dbReference type="PANTHER" id="PTHR22939:SF129">
    <property type="entry name" value="SERINE PROTEASE HTRA2, MITOCHONDRIAL"/>
    <property type="match status" value="1"/>
</dbReference>
<proteinExistence type="inferred from homology"/>
<evidence type="ECO:0000256" key="7">
    <source>
        <dbReference type="PIRSR" id="PIRSR611782-1"/>
    </source>
</evidence>
<dbReference type="SMART" id="SM00228">
    <property type="entry name" value="PDZ"/>
    <property type="match status" value="2"/>
</dbReference>
<name>A0A1G7FNG3_9SPHI</name>
<dbReference type="Gene3D" id="2.30.42.10">
    <property type="match status" value="2"/>
</dbReference>
<feature type="binding site" evidence="8">
    <location>
        <position position="129"/>
    </location>
    <ligand>
        <name>substrate</name>
    </ligand>
</feature>
<dbReference type="OrthoDB" id="9758917at2"/>
<dbReference type="RefSeq" id="WP_091151495.1">
    <property type="nucleotide sequence ID" value="NZ_FNAI01000009.1"/>
</dbReference>
<dbReference type="PROSITE" id="PS50106">
    <property type="entry name" value="PDZ"/>
    <property type="match status" value="1"/>
</dbReference>
<evidence type="ECO:0000256" key="3">
    <source>
        <dbReference type="ARBA" id="ARBA00022729"/>
    </source>
</evidence>
<evidence type="ECO:0000256" key="8">
    <source>
        <dbReference type="PIRSR" id="PIRSR611782-2"/>
    </source>
</evidence>
<feature type="active site" description="Charge relay system" evidence="7">
    <location>
        <position position="257"/>
    </location>
</feature>
<evidence type="ECO:0000256" key="4">
    <source>
        <dbReference type="ARBA" id="ARBA00022737"/>
    </source>
</evidence>
<dbReference type="InterPro" id="IPR001478">
    <property type="entry name" value="PDZ"/>
</dbReference>